<gene>
    <name evidence="2" type="ORF">BEMITA_LOCUS8697</name>
</gene>
<dbReference type="Proteomes" id="UP001152759">
    <property type="component" value="Chromosome 5"/>
</dbReference>
<keyword evidence="1" id="KW-0732">Signal</keyword>
<keyword evidence="3" id="KW-1185">Reference proteome</keyword>
<name>A0A9P0AF69_BEMTA</name>
<evidence type="ECO:0000313" key="3">
    <source>
        <dbReference type="Proteomes" id="UP001152759"/>
    </source>
</evidence>
<feature type="chain" id="PRO_5040292371" evidence="1">
    <location>
        <begin position="23"/>
        <end position="128"/>
    </location>
</feature>
<feature type="signal peptide" evidence="1">
    <location>
        <begin position="1"/>
        <end position="22"/>
    </location>
</feature>
<organism evidence="2 3">
    <name type="scientific">Bemisia tabaci</name>
    <name type="common">Sweetpotato whitefly</name>
    <name type="synonym">Aleurodes tabaci</name>
    <dbReference type="NCBI Taxonomy" id="7038"/>
    <lineage>
        <taxon>Eukaryota</taxon>
        <taxon>Metazoa</taxon>
        <taxon>Ecdysozoa</taxon>
        <taxon>Arthropoda</taxon>
        <taxon>Hexapoda</taxon>
        <taxon>Insecta</taxon>
        <taxon>Pterygota</taxon>
        <taxon>Neoptera</taxon>
        <taxon>Paraneoptera</taxon>
        <taxon>Hemiptera</taxon>
        <taxon>Sternorrhyncha</taxon>
        <taxon>Aleyrodoidea</taxon>
        <taxon>Aleyrodidae</taxon>
        <taxon>Aleyrodinae</taxon>
        <taxon>Bemisia</taxon>
    </lineage>
</organism>
<dbReference type="AlphaFoldDB" id="A0A9P0AF69"/>
<evidence type="ECO:0000313" key="2">
    <source>
        <dbReference type="EMBL" id="CAH0389921.1"/>
    </source>
</evidence>
<evidence type="ECO:0000256" key="1">
    <source>
        <dbReference type="SAM" id="SignalP"/>
    </source>
</evidence>
<protein>
    <submittedName>
        <fullName evidence="2">Uncharacterized protein</fullName>
    </submittedName>
</protein>
<reference evidence="2" key="1">
    <citation type="submission" date="2021-12" db="EMBL/GenBank/DDBJ databases">
        <authorList>
            <person name="King R."/>
        </authorList>
    </citation>
    <scope>NUCLEOTIDE SEQUENCE</scope>
</reference>
<dbReference type="EMBL" id="OU963866">
    <property type="protein sequence ID" value="CAH0389921.1"/>
    <property type="molecule type" value="Genomic_DNA"/>
</dbReference>
<proteinExistence type="predicted"/>
<accession>A0A9P0AF69</accession>
<sequence length="128" mass="14392">MDPHLSAVVLYFLVGLVTELKGERAKISDGDSLDMDCDLNKLSTEELRSYGDILYLRLAKAEGATEVVGFLREHFKGRKEALTLADVRYAFAELSNKFIDPALKTRDRLNALNALWMERVNATNTTPK</sequence>